<accession>A0A098GD01</accession>
<feature type="domain" description="Type-F conjugative transfer system protein TraW N-terminal" evidence="1">
    <location>
        <begin position="7"/>
        <end position="32"/>
    </location>
</feature>
<dbReference type="NCBIfam" id="TIGR02743">
    <property type="entry name" value="TraW"/>
    <property type="match status" value="1"/>
</dbReference>
<protein>
    <submittedName>
        <fullName evidence="2">Type-F conjugative transfer system protein TraW</fullName>
    </submittedName>
</protein>
<dbReference type="Proteomes" id="UP000032430">
    <property type="component" value="Plasmid II"/>
</dbReference>
<proteinExistence type="predicted"/>
<sequence>MKKVAGLIATLLMNGAPVYAKNLGNYGQLFPVIEQDIRQVIMAKLHRLEKTGALKQHQQQMVARVEEHVRRPKPLHLPTTTTPKTHELDPSIVVNQTLYTHDGVLIAKKGAHLNPFERVSFSKTLFFFDADDPKQLAWAKAHYKHFDQVKFILTGGDVKETSGALGSVYFDLEGRLSRYFHLKHVPSIVSQKRLVWRIQEIGQHELHK</sequence>
<dbReference type="Pfam" id="PF12477">
    <property type="entry name" value="TraW_N"/>
    <property type="match status" value="1"/>
</dbReference>
<evidence type="ECO:0000313" key="2">
    <source>
        <dbReference type="EMBL" id="CEG59336.1"/>
    </source>
</evidence>
<evidence type="ECO:0000313" key="3">
    <source>
        <dbReference type="Proteomes" id="UP000032430"/>
    </source>
</evidence>
<reference evidence="3" key="1">
    <citation type="submission" date="2014-09" db="EMBL/GenBank/DDBJ databases">
        <authorList>
            <person name="Gomez-Valero L."/>
        </authorList>
    </citation>
    <scope>NUCLEOTIDE SEQUENCE [LARGE SCALE GENOMIC DNA]</scope>
    <source>
        <strain evidence="3">ATCC700992</strain>
        <plasmid evidence="3">LLAP10_pA</plasmid>
    </source>
</reference>
<dbReference type="RefSeq" id="WP_045097908.1">
    <property type="nucleotide sequence ID" value="NZ_LN614828.1"/>
</dbReference>
<name>A0A098GD01_9GAMM</name>
<dbReference type="EMBL" id="LN614828">
    <property type="protein sequence ID" value="CEG59336.1"/>
    <property type="molecule type" value="Genomic_DNA"/>
</dbReference>
<dbReference type="AlphaFoldDB" id="A0A098GD01"/>
<dbReference type="InterPro" id="IPR025864">
    <property type="entry name" value="TraW_N_dom"/>
</dbReference>
<keyword evidence="3" id="KW-1185">Reference proteome</keyword>
<geneLocation type="plasmid" evidence="3">
    <name>LLAP10_pA</name>
</geneLocation>
<organism evidence="2 3">
    <name type="scientific">Legionella fallonii LLAP-10</name>
    <dbReference type="NCBI Taxonomy" id="1212491"/>
    <lineage>
        <taxon>Bacteria</taxon>
        <taxon>Pseudomonadati</taxon>
        <taxon>Pseudomonadota</taxon>
        <taxon>Gammaproteobacteria</taxon>
        <taxon>Legionellales</taxon>
        <taxon>Legionellaceae</taxon>
        <taxon>Legionella</taxon>
    </lineage>
</organism>
<gene>
    <name evidence="2" type="primary">traW</name>
    <name evidence="2" type="ORF">LFA_pA0240</name>
</gene>
<dbReference type="OrthoDB" id="7171737at2"/>
<evidence type="ECO:0000259" key="1">
    <source>
        <dbReference type="Pfam" id="PF12477"/>
    </source>
</evidence>
<keyword evidence="2" id="KW-0614">Plasmid</keyword>
<dbReference type="HOGENOM" id="CLU_087622_1_0_6"/>
<dbReference type="KEGG" id="lfa:LFA_pA0240"/>
<dbReference type="InterPro" id="IPR014114">
    <property type="entry name" value="TraW"/>
</dbReference>